<dbReference type="Proteomes" id="UP000885672">
    <property type="component" value="Unassembled WGS sequence"/>
</dbReference>
<dbReference type="EMBL" id="DSBX01000232">
    <property type="protein sequence ID" value="HDQ99873.1"/>
    <property type="molecule type" value="Genomic_DNA"/>
</dbReference>
<dbReference type="AlphaFoldDB" id="A0A7V0T6J2"/>
<dbReference type="SUPFAM" id="SSF52833">
    <property type="entry name" value="Thioredoxin-like"/>
    <property type="match status" value="1"/>
</dbReference>
<protein>
    <submittedName>
        <fullName evidence="2">Thioredoxin domain-containing protein</fullName>
    </submittedName>
</protein>
<organism evidence="2">
    <name type="scientific">candidate division WOR-3 bacterium</name>
    <dbReference type="NCBI Taxonomy" id="2052148"/>
    <lineage>
        <taxon>Bacteria</taxon>
        <taxon>Bacteria division WOR-3</taxon>
    </lineage>
</organism>
<dbReference type="PIRSF" id="PIRSF006402">
    <property type="entry name" value="UCP006402_thioredoxin"/>
    <property type="match status" value="1"/>
</dbReference>
<accession>A0A7V0T6J2</accession>
<feature type="domain" description="Spermatogenesis-associated protein 20-like TRX" evidence="1">
    <location>
        <begin position="9"/>
        <end position="169"/>
    </location>
</feature>
<evidence type="ECO:0000259" key="1">
    <source>
        <dbReference type="Pfam" id="PF03190"/>
    </source>
</evidence>
<dbReference type="InterPro" id="IPR008928">
    <property type="entry name" value="6-hairpin_glycosidase_sf"/>
</dbReference>
<dbReference type="SUPFAM" id="SSF48208">
    <property type="entry name" value="Six-hairpin glycosidases"/>
    <property type="match status" value="1"/>
</dbReference>
<comment type="caution">
    <text evidence="2">The sequence shown here is derived from an EMBL/GenBank/DDBJ whole genome shotgun (WGS) entry which is preliminary data.</text>
</comment>
<dbReference type="PANTHER" id="PTHR42899:SF1">
    <property type="entry name" value="SPERMATOGENESIS-ASSOCIATED PROTEIN 20"/>
    <property type="match status" value="1"/>
</dbReference>
<dbReference type="CDD" id="cd02955">
    <property type="entry name" value="SSP411"/>
    <property type="match status" value="1"/>
</dbReference>
<name>A0A7V0T6J2_UNCW3</name>
<reference evidence="2" key="1">
    <citation type="journal article" date="2020" name="mSystems">
        <title>Genome- and Community-Level Interaction Insights into Carbon Utilization and Element Cycling Functions of Hydrothermarchaeota in Hydrothermal Sediment.</title>
        <authorList>
            <person name="Zhou Z."/>
            <person name="Liu Y."/>
            <person name="Xu W."/>
            <person name="Pan J."/>
            <person name="Luo Z.H."/>
            <person name="Li M."/>
        </authorList>
    </citation>
    <scope>NUCLEOTIDE SEQUENCE [LARGE SCALE GENOMIC DNA]</scope>
    <source>
        <strain evidence="2">SpSt-1182</strain>
    </source>
</reference>
<evidence type="ECO:0000313" key="2">
    <source>
        <dbReference type="EMBL" id="HDQ99873.1"/>
    </source>
</evidence>
<dbReference type="PANTHER" id="PTHR42899">
    <property type="entry name" value="SPERMATOGENESIS-ASSOCIATED PROTEIN 20"/>
    <property type="match status" value="1"/>
</dbReference>
<dbReference type="GO" id="GO:0005975">
    <property type="term" value="P:carbohydrate metabolic process"/>
    <property type="evidence" value="ECO:0007669"/>
    <property type="project" value="InterPro"/>
</dbReference>
<sequence>MLNSKSARNRLASESSLYLLEHAENPVDWYPWGPEAWERAHTESRPIFLSIGYSACHWCHVMARESFADEETAAILNEQFVCIKVDREERPDVDETYMEAMRILTGSGGWPLSVFLTPDLKPFYGGTYFPPEPRHGLPGFKRVLLSAAHYFRTEREAVDRAAAAIVEKLDGLSRLERAEGELAPDVLNAYYRQRLEAFDSEQGGFGVAPRFPNPTDLELLLRLSARPGFDSCREMVELTLLRMSEGGIYDQVGGGFHRYSTDTAWLVPHFEKMLYDNALLARLYTEAFAATGNEAWRAVARETLDYLEREMRAPAGGYCASQDADSGGIEGAHHTWSREEFEAALGPELTPLAVDLYGVTKEGVFEGRNVLRIAQPVELLLRAHKLSPDDFWPKLADIRARLLAARNRRAPLRRDEKVLADWNGLALSALARGHQLLGDEALLGRARSLATFIRSRLVRGRDLNHLERPGREPVPGLLADYALVARGFLDLYASDFDPGHLFLARDLTDRMLTLFRTPDGALATQDPAAPGLVSATVSGYDSPVPSGNAVAAHNLLDLARLTGRTDLREAALEILRRFYPVMRRWPTAFATMLSALDRSPAAGSEVVLFLPDPAEERGFVETLRRHPDPDRTVVLVRGAEADPALAELSPLVRDRRAFGGRPTAFYCANNSCREPVHTAAALETLLSPGPLDSPDRRHTL</sequence>
<gene>
    <name evidence="2" type="ORF">ENN51_06285</name>
</gene>
<dbReference type="Pfam" id="PF03190">
    <property type="entry name" value="Thioredox_DsbH"/>
    <property type="match status" value="1"/>
</dbReference>
<dbReference type="Gene3D" id="1.50.10.10">
    <property type="match status" value="1"/>
</dbReference>
<dbReference type="Gene3D" id="3.40.30.10">
    <property type="entry name" value="Glutaredoxin"/>
    <property type="match status" value="1"/>
</dbReference>
<dbReference type="InterPro" id="IPR036249">
    <property type="entry name" value="Thioredoxin-like_sf"/>
</dbReference>
<proteinExistence type="predicted"/>
<dbReference type="InterPro" id="IPR004879">
    <property type="entry name" value="Ssp411-like_TRX"/>
</dbReference>
<dbReference type="InterPro" id="IPR024705">
    <property type="entry name" value="Ssp411"/>
</dbReference>
<dbReference type="InterPro" id="IPR012341">
    <property type="entry name" value="6hp_glycosidase-like_sf"/>
</dbReference>